<feature type="region of interest" description="Disordered" evidence="1">
    <location>
        <begin position="654"/>
        <end position="688"/>
    </location>
</feature>
<comment type="caution">
    <text evidence="3">The sequence shown here is derived from an EMBL/GenBank/DDBJ whole genome shotgun (WGS) entry which is preliminary data.</text>
</comment>
<keyword evidence="2" id="KW-0812">Transmembrane</keyword>
<protein>
    <submittedName>
        <fullName evidence="3">Uncharacterized protein</fullName>
    </submittedName>
</protein>
<reference evidence="3 4" key="1">
    <citation type="submission" date="2021-11" db="EMBL/GenBank/DDBJ databases">
        <title>Black yeast isolated from Biological Soil Crust.</title>
        <authorList>
            <person name="Kurbessoian T."/>
        </authorList>
    </citation>
    <scope>NUCLEOTIDE SEQUENCE [LARGE SCALE GENOMIC DNA]</scope>
    <source>
        <strain evidence="3 4">CCFEE 5522</strain>
    </source>
</reference>
<accession>A0AAV9JY73</accession>
<feature type="region of interest" description="Disordered" evidence="1">
    <location>
        <begin position="36"/>
        <end position="137"/>
    </location>
</feature>
<sequence>MGSIWCTSALLKDPITQPMPFASPTATNPSEECIMCEKEKRDKNDTTSAAVEPPTPTDDDLATAVTPRPHSPPLPTFPSVDMHNDEAETTAIGRTTEEEPSAGTQISEEDSRAPTKAPVEQPSALTTESVPAVPDDEHIPDQVRAFLRRCGHTFHSRMLQHIRESGKPVSNAIFSQQPSSDVLIVLLVDSDSLQNVLTLPEVTVLTEGEHIRRLGYYRDGRTAFTCPPELLRQCFTEDGEQVSLSVKDYRTLRSPMPLQPEESTAVVKASEQFRQGVETSKIDLTAGQAPFDSSTNDSIKAPTHNSAFLALCGLTFQRNMLQYLQETGKHVEYAFFVDPGLLEAFTDSLGRREILVIIANFETYDYTLREAPETAAGVRGTMTRTLGFYHNGQTIFRCSPDHLRPFFMDDGGRVSLQVVGLDEYQNSERAMLEDGEQRQAEEHASDVVQPADVSRIPFASGAADANKVSTTKDLAFVETCGQTLHRYIMQHTLETGELIPSAFIGALEPLGCNDALIILGYNLHQLKYAIAKPANGMRNLGFYHDSRTTFTCGADICRIYFTDHGEQVKLQVHGEKLIQAYIRDVRASDAAPMTTTGAGVEVASSVAGVKDANIISTPQHPTGDTDGGMLVGSKDAEEDLIDLTDGDVARETDMSVGASSQGAHRDSSGNTDMRSTWNDQLTKTPSHSEGLILEVDAQLQPCEEAKEARLQHPDVGSNRSAEEGMSPDQLRRASPCDVDLTETLVLAPSASLNPTLVLPAPSPISNLTQLHPTDLPSVPEQAIDHTAEGHDQPPTHILVSLAAKMGEPQEVFSHDHESTLSSGPNALQHLQHDHAHKEVDTSSSFDLQFGETSAAYLQDNCAGSWSMPTVRPTFYDLGVTIICGPPSTLQFMLEHPFTSIELRCGLRLAYSTLQHALTRSAILRLKIEHGIDEGEKAALRLGNRISSLSPEDGLFDVPADAAKKTILGLALARSMAEKAVDVMGEHLAIAKKCQLVLEEKERKDAEDLTETVAEAVMMVCWLAVLAVMYVLCTNR</sequence>
<keyword evidence="2" id="KW-1133">Transmembrane helix</keyword>
<keyword evidence="4" id="KW-1185">Reference proteome</keyword>
<keyword evidence="2" id="KW-0472">Membrane</keyword>
<feature type="region of interest" description="Disordered" evidence="1">
    <location>
        <begin position="707"/>
        <end position="733"/>
    </location>
</feature>
<feature type="transmembrane region" description="Helical" evidence="2">
    <location>
        <begin position="1012"/>
        <end position="1032"/>
    </location>
</feature>
<dbReference type="EMBL" id="JAVFHQ010000001">
    <property type="protein sequence ID" value="KAK4550741.1"/>
    <property type="molecule type" value="Genomic_DNA"/>
</dbReference>
<gene>
    <name evidence="3" type="ORF">LTR36_000320</name>
</gene>
<organism evidence="3 4">
    <name type="scientific">Oleoguttula mirabilis</name>
    <dbReference type="NCBI Taxonomy" id="1507867"/>
    <lineage>
        <taxon>Eukaryota</taxon>
        <taxon>Fungi</taxon>
        <taxon>Dikarya</taxon>
        <taxon>Ascomycota</taxon>
        <taxon>Pezizomycotina</taxon>
        <taxon>Dothideomycetes</taxon>
        <taxon>Dothideomycetidae</taxon>
        <taxon>Mycosphaerellales</taxon>
        <taxon>Teratosphaeriaceae</taxon>
        <taxon>Oleoguttula</taxon>
    </lineage>
</organism>
<dbReference type="AlphaFoldDB" id="A0AAV9JY73"/>
<evidence type="ECO:0000313" key="4">
    <source>
        <dbReference type="Proteomes" id="UP001324427"/>
    </source>
</evidence>
<dbReference type="Proteomes" id="UP001324427">
    <property type="component" value="Unassembled WGS sequence"/>
</dbReference>
<name>A0AAV9JY73_9PEZI</name>
<feature type="compositionally biased region" description="Basic and acidic residues" evidence="1">
    <location>
        <begin position="36"/>
        <end position="45"/>
    </location>
</feature>
<evidence type="ECO:0000313" key="3">
    <source>
        <dbReference type="EMBL" id="KAK4550741.1"/>
    </source>
</evidence>
<proteinExistence type="predicted"/>
<feature type="compositionally biased region" description="Polar residues" evidence="1">
    <location>
        <begin position="657"/>
        <end position="687"/>
    </location>
</feature>
<evidence type="ECO:0000256" key="2">
    <source>
        <dbReference type="SAM" id="Phobius"/>
    </source>
</evidence>
<evidence type="ECO:0000256" key="1">
    <source>
        <dbReference type="SAM" id="MobiDB-lite"/>
    </source>
</evidence>